<keyword evidence="3" id="KW-1185">Reference proteome</keyword>
<dbReference type="Proteomes" id="UP000636709">
    <property type="component" value="Unassembled WGS sequence"/>
</dbReference>
<gene>
    <name evidence="2" type="ORF">HU200_029688</name>
</gene>
<evidence type="ECO:0000313" key="3">
    <source>
        <dbReference type="Proteomes" id="UP000636709"/>
    </source>
</evidence>
<accession>A0A835BSY5</accession>
<evidence type="ECO:0000313" key="2">
    <source>
        <dbReference type="EMBL" id="KAF8709967.1"/>
    </source>
</evidence>
<reference evidence="2" key="1">
    <citation type="submission" date="2020-07" db="EMBL/GenBank/DDBJ databases">
        <title>Genome sequence and genetic diversity analysis of an under-domesticated orphan crop, white fonio (Digitaria exilis).</title>
        <authorList>
            <person name="Bennetzen J.L."/>
            <person name="Chen S."/>
            <person name="Ma X."/>
            <person name="Wang X."/>
            <person name="Yssel A.E.J."/>
            <person name="Chaluvadi S.R."/>
            <person name="Johnson M."/>
            <person name="Gangashetty P."/>
            <person name="Hamidou F."/>
            <person name="Sanogo M.D."/>
            <person name="Zwaenepoel A."/>
            <person name="Wallace J."/>
            <person name="Van De Peer Y."/>
            <person name="Van Deynze A."/>
        </authorList>
    </citation>
    <scope>NUCLEOTIDE SEQUENCE</scope>
    <source>
        <tissue evidence="2">Leaves</tissue>
    </source>
</reference>
<proteinExistence type="predicted"/>
<comment type="caution">
    <text evidence="2">The sequence shown here is derived from an EMBL/GenBank/DDBJ whole genome shotgun (WGS) entry which is preliminary data.</text>
</comment>
<dbReference type="EMBL" id="JACEFO010001754">
    <property type="protein sequence ID" value="KAF8709967.1"/>
    <property type="molecule type" value="Genomic_DNA"/>
</dbReference>
<organism evidence="2 3">
    <name type="scientific">Digitaria exilis</name>
    <dbReference type="NCBI Taxonomy" id="1010633"/>
    <lineage>
        <taxon>Eukaryota</taxon>
        <taxon>Viridiplantae</taxon>
        <taxon>Streptophyta</taxon>
        <taxon>Embryophyta</taxon>
        <taxon>Tracheophyta</taxon>
        <taxon>Spermatophyta</taxon>
        <taxon>Magnoliopsida</taxon>
        <taxon>Liliopsida</taxon>
        <taxon>Poales</taxon>
        <taxon>Poaceae</taxon>
        <taxon>PACMAD clade</taxon>
        <taxon>Panicoideae</taxon>
        <taxon>Panicodae</taxon>
        <taxon>Paniceae</taxon>
        <taxon>Anthephorinae</taxon>
        <taxon>Digitaria</taxon>
    </lineage>
</organism>
<dbReference type="Pfam" id="PF07762">
    <property type="entry name" value="DUF1618"/>
    <property type="match status" value="1"/>
</dbReference>
<feature type="domain" description="DUF1618" evidence="1">
    <location>
        <begin position="179"/>
        <end position="283"/>
    </location>
</feature>
<dbReference type="OrthoDB" id="678833at2759"/>
<dbReference type="InterPro" id="IPR011676">
    <property type="entry name" value="DUF1618"/>
</dbReference>
<evidence type="ECO:0000259" key="1">
    <source>
        <dbReference type="Pfam" id="PF07762"/>
    </source>
</evidence>
<dbReference type="AlphaFoldDB" id="A0A835BSY5"/>
<sequence>MRLLGPSQRVPFRFVVERFVDLESPPVDLHQQWATIASPNLTSALYIELNDDALRGIKAEFGHGFDGPLIQIDDNHGGFHVVAFIDSAYDDRFIFLTLLFSLRREGERKYYLVYNTVVASLSMIPYLPLAITQWSHGHGGRSVVDGVCVETRWKHRRRSMADGPDALRLPPALAEGSDVVEFGFIDIPPECPPDERWTKPKLELTNVFSMIRDRTMSCVMVTTRFVCIDRSRPYGGVNVSVELNLVTRVWRKHKSFRAKELWNMWSFKRSDLPEMEPRFPILMLIGIRIS</sequence>
<protein>
    <recommendedName>
        <fullName evidence="1">DUF1618 domain-containing protein</fullName>
    </recommendedName>
</protein>
<name>A0A835BSY5_9POAL</name>